<dbReference type="GO" id="GO:0005886">
    <property type="term" value="C:plasma membrane"/>
    <property type="evidence" value="ECO:0007669"/>
    <property type="project" value="TreeGrafter"/>
</dbReference>
<evidence type="ECO:0000256" key="1">
    <source>
        <dbReference type="ARBA" id="ARBA00004141"/>
    </source>
</evidence>
<feature type="transmembrane region" description="Helical" evidence="5">
    <location>
        <begin position="265"/>
        <end position="289"/>
    </location>
</feature>
<dbReference type="SUPFAM" id="SSF103473">
    <property type="entry name" value="MFS general substrate transporter"/>
    <property type="match status" value="1"/>
</dbReference>
<evidence type="ECO:0000313" key="7">
    <source>
        <dbReference type="EMBL" id="AOZ49763.1"/>
    </source>
</evidence>
<dbReference type="STRING" id="1108595.BKX93_06975"/>
<dbReference type="GeneID" id="68840951"/>
<gene>
    <name evidence="7" type="ORF">BKX93_06975</name>
</gene>
<protein>
    <recommendedName>
        <fullName evidence="6">Major facilitator superfamily (MFS) profile domain-containing protein</fullName>
    </recommendedName>
</protein>
<evidence type="ECO:0000256" key="5">
    <source>
        <dbReference type="SAM" id="Phobius"/>
    </source>
</evidence>
<dbReference type="InterPro" id="IPR011701">
    <property type="entry name" value="MFS"/>
</dbReference>
<dbReference type="PROSITE" id="PS50850">
    <property type="entry name" value="MFS"/>
    <property type="match status" value="1"/>
</dbReference>
<keyword evidence="4 5" id="KW-0472">Membrane</keyword>
<dbReference type="PANTHER" id="PTHR23501:SF154">
    <property type="entry name" value="MULTIDRUG-EFFLUX TRANSPORTER RV1634-RELATED"/>
    <property type="match status" value="1"/>
</dbReference>
<feature type="transmembrane region" description="Helical" evidence="5">
    <location>
        <begin position="84"/>
        <end position="106"/>
    </location>
</feature>
<dbReference type="Gene3D" id="1.20.1250.20">
    <property type="entry name" value="MFS general substrate transporter like domains"/>
    <property type="match status" value="1"/>
</dbReference>
<evidence type="ECO:0000313" key="8">
    <source>
        <dbReference type="Proteomes" id="UP000178776"/>
    </source>
</evidence>
<feature type="transmembrane region" description="Helical" evidence="5">
    <location>
        <begin position="141"/>
        <end position="161"/>
    </location>
</feature>
<dbReference type="AlphaFoldDB" id="A0A1D9LER6"/>
<feature type="transmembrane region" description="Helical" evidence="5">
    <location>
        <begin position="209"/>
        <end position="227"/>
    </location>
</feature>
<dbReference type="PANTHER" id="PTHR23501">
    <property type="entry name" value="MAJOR FACILITATOR SUPERFAMILY"/>
    <property type="match status" value="1"/>
</dbReference>
<feature type="transmembrane region" description="Helical" evidence="5">
    <location>
        <begin position="112"/>
        <end position="129"/>
    </location>
</feature>
<feature type="domain" description="Major facilitator superfamily (MFS) profile" evidence="6">
    <location>
        <begin position="18"/>
        <end position="453"/>
    </location>
</feature>
<dbReference type="EMBL" id="CP017707">
    <property type="protein sequence ID" value="AOZ49763.1"/>
    <property type="molecule type" value="Genomic_DNA"/>
</dbReference>
<dbReference type="GO" id="GO:0022857">
    <property type="term" value="F:transmembrane transporter activity"/>
    <property type="evidence" value="ECO:0007669"/>
    <property type="project" value="InterPro"/>
</dbReference>
<feature type="transmembrane region" description="Helical" evidence="5">
    <location>
        <begin position="427"/>
        <end position="444"/>
    </location>
</feature>
<feature type="transmembrane region" description="Helical" evidence="5">
    <location>
        <begin position="333"/>
        <end position="353"/>
    </location>
</feature>
<dbReference type="InterPro" id="IPR036259">
    <property type="entry name" value="MFS_trans_sf"/>
</dbReference>
<feature type="transmembrane region" description="Helical" evidence="5">
    <location>
        <begin position="233"/>
        <end position="253"/>
    </location>
</feature>
<keyword evidence="2 5" id="KW-0812">Transmembrane</keyword>
<evidence type="ECO:0000256" key="4">
    <source>
        <dbReference type="ARBA" id="ARBA00023136"/>
    </source>
</evidence>
<reference evidence="7 8" key="1">
    <citation type="submission" date="2016-10" db="EMBL/GenBank/DDBJ databases">
        <title>Chromobacterium muskegensis sp. nov., an insecticidal bacterium isolated from Sphagnum bogs.</title>
        <authorList>
            <person name="Sparks M.E."/>
            <person name="Blackburn M.B."/>
            <person name="Gundersen-Rindal D.E."/>
            <person name="Mitchell A."/>
            <person name="Farrar R."/>
            <person name="Kuhar D."/>
        </authorList>
    </citation>
    <scope>NUCLEOTIDE SEQUENCE [LARGE SCALE GENOMIC DNA]</scope>
    <source>
        <strain evidence="7 8">21-1</strain>
    </source>
</reference>
<proteinExistence type="predicted"/>
<evidence type="ECO:0000256" key="2">
    <source>
        <dbReference type="ARBA" id="ARBA00022692"/>
    </source>
</evidence>
<dbReference type="KEGG" id="cvc:BKX93_06975"/>
<evidence type="ECO:0000259" key="6">
    <source>
        <dbReference type="PROSITE" id="PS50850"/>
    </source>
</evidence>
<evidence type="ECO:0000256" key="3">
    <source>
        <dbReference type="ARBA" id="ARBA00022989"/>
    </source>
</evidence>
<comment type="subcellular location">
    <subcellularLocation>
        <location evidence="1">Membrane</location>
        <topology evidence="1">Multi-pass membrane protein</topology>
    </subcellularLocation>
</comment>
<feature type="transmembrane region" description="Helical" evidence="5">
    <location>
        <begin position="20"/>
        <end position="40"/>
    </location>
</feature>
<feature type="transmembrane region" description="Helical" evidence="5">
    <location>
        <begin position="167"/>
        <end position="188"/>
    </location>
</feature>
<feature type="transmembrane region" description="Helical" evidence="5">
    <location>
        <begin position="395"/>
        <end position="415"/>
    </location>
</feature>
<dbReference type="Pfam" id="PF07690">
    <property type="entry name" value="MFS_1"/>
    <property type="match status" value="1"/>
</dbReference>
<feature type="transmembrane region" description="Helical" evidence="5">
    <location>
        <begin position="52"/>
        <end position="72"/>
    </location>
</feature>
<dbReference type="Proteomes" id="UP000178776">
    <property type="component" value="Chromosome"/>
</dbReference>
<name>A0A1D9LER6_9NEIS</name>
<keyword evidence="3 5" id="KW-1133">Transmembrane helix</keyword>
<feature type="transmembrane region" description="Helical" evidence="5">
    <location>
        <begin position="359"/>
        <end position="383"/>
    </location>
</feature>
<accession>A0A1D9LER6</accession>
<feature type="transmembrane region" description="Helical" evidence="5">
    <location>
        <begin position="295"/>
        <end position="313"/>
    </location>
</feature>
<sequence>MQHSVKNESLFSQGRTAACIGGIALISLLAFESIAVAAAMPAVATALGGLDFYAIAFGGTLATSVVGMTLGGEICDRYGAARSAWLGLAAFIAGLLAAGAASDIYMLVLGRLMQGLGSGLLGVAIYVGMSRAVPPALHPKLFAMFAGAWVVPALIGPGIAAGLVHIFGWRAVFLAVAALTPIAGALLLPALSRQEAPAGAAKPMRWPRLGWSLLAACGALALHGSSHLPQTQYMLPALAVGFAFAFFAARRLLPAGSLRAAEGLPSVVAMRGLIAAAFFASEAFIPLILTTRYHWSLGSAGLALTASALMWSLGSATQARLHREAARRRGLTLGFAAMAAGLSAALAAAALSLHAGWVVAGWAVTGLGIGLSFPMLSVLTMQLSRPDEQGSNASALQLSDALSSSIALALAGMLIHALARPAAPPDALPILAMSALLALVGAWVSPRAFPRGAAGQADGADLPVQHQH</sequence>
<dbReference type="RefSeq" id="WP_052729257.1">
    <property type="nucleotide sequence ID" value="NZ_CP017707.1"/>
</dbReference>
<organism evidence="7 8">
    <name type="scientific">Chromobacterium vaccinii</name>
    <dbReference type="NCBI Taxonomy" id="1108595"/>
    <lineage>
        <taxon>Bacteria</taxon>
        <taxon>Pseudomonadati</taxon>
        <taxon>Pseudomonadota</taxon>
        <taxon>Betaproteobacteria</taxon>
        <taxon>Neisseriales</taxon>
        <taxon>Chromobacteriaceae</taxon>
        <taxon>Chromobacterium</taxon>
    </lineage>
</organism>
<dbReference type="InterPro" id="IPR020846">
    <property type="entry name" value="MFS_dom"/>
</dbReference>